<name>A0A0D0DPJ6_9AGAM</name>
<accession>A0A0D0DPJ6</accession>
<feature type="non-terminal residue" evidence="1">
    <location>
        <position position="1"/>
    </location>
</feature>
<reference evidence="2" key="2">
    <citation type="submission" date="2015-01" db="EMBL/GenBank/DDBJ databases">
        <title>Evolutionary Origins and Diversification of the Mycorrhizal Mutualists.</title>
        <authorList>
            <consortium name="DOE Joint Genome Institute"/>
            <consortium name="Mycorrhizal Genomics Consortium"/>
            <person name="Kohler A."/>
            <person name="Kuo A."/>
            <person name="Nagy L.G."/>
            <person name="Floudas D."/>
            <person name="Copeland A."/>
            <person name="Barry K.W."/>
            <person name="Cichocki N."/>
            <person name="Veneault-Fourrey C."/>
            <person name="LaButti K."/>
            <person name="Lindquist E.A."/>
            <person name="Lipzen A."/>
            <person name="Lundell T."/>
            <person name="Morin E."/>
            <person name="Murat C."/>
            <person name="Riley R."/>
            <person name="Ohm R."/>
            <person name="Sun H."/>
            <person name="Tunlid A."/>
            <person name="Henrissat B."/>
            <person name="Grigoriev I.V."/>
            <person name="Hibbett D.S."/>
            <person name="Martin F."/>
        </authorList>
    </citation>
    <scope>NUCLEOTIDE SEQUENCE [LARGE SCALE GENOMIC DNA]</scope>
    <source>
        <strain evidence="2">Ve08.2h10</strain>
    </source>
</reference>
<keyword evidence="2" id="KW-1185">Reference proteome</keyword>
<organism evidence="1 2">
    <name type="scientific">Paxillus rubicundulus Ve08.2h10</name>
    <dbReference type="NCBI Taxonomy" id="930991"/>
    <lineage>
        <taxon>Eukaryota</taxon>
        <taxon>Fungi</taxon>
        <taxon>Dikarya</taxon>
        <taxon>Basidiomycota</taxon>
        <taxon>Agaricomycotina</taxon>
        <taxon>Agaricomycetes</taxon>
        <taxon>Agaricomycetidae</taxon>
        <taxon>Boletales</taxon>
        <taxon>Paxilineae</taxon>
        <taxon>Paxillaceae</taxon>
        <taxon>Paxillus</taxon>
    </lineage>
</organism>
<protein>
    <submittedName>
        <fullName evidence="1">Uncharacterized protein</fullName>
    </submittedName>
</protein>
<dbReference type="EMBL" id="KN825145">
    <property type="protein sequence ID" value="KIK93898.1"/>
    <property type="molecule type" value="Genomic_DNA"/>
</dbReference>
<dbReference type="InParanoid" id="A0A0D0DPJ6"/>
<gene>
    <name evidence="1" type="ORF">PAXRUDRAFT_144011</name>
</gene>
<proteinExistence type="predicted"/>
<dbReference type="Proteomes" id="UP000054538">
    <property type="component" value="Unassembled WGS sequence"/>
</dbReference>
<dbReference type="HOGENOM" id="CLU_2184813_0_0_1"/>
<evidence type="ECO:0000313" key="1">
    <source>
        <dbReference type="EMBL" id="KIK93898.1"/>
    </source>
</evidence>
<evidence type="ECO:0000313" key="2">
    <source>
        <dbReference type="Proteomes" id="UP000054538"/>
    </source>
</evidence>
<dbReference type="AlphaFoldDB" id="A0A0D0DPJ6"/>
<sequence>LGSEYLYFPIKLGSTALSLSCPKEIMKGSHNRSCFASMRDGKKTKVMMCIGSCMWTGYLWRSTTSSQAHLASVVSMLSGSYPCAMLPGPAKGYATGTDSVWSKDERIQG</sequence>
<reference evidence="1 2" key="1">
    <citation type="submission" date="2014-04" db="EMBL/GenBank/DDBJ databases">
        <authorList>
            <consortium name="DOE Joint Genome Institute"/>
            <person name="Kuo A."/>
            <person name="Kohler A."/>
            <person name="Jargeat P."/>
            <person name="Nagy L.G."/>
            <person name="Floudas D."/>
            <person name="Copeland A."/>
            <person name="Barry K.W."/>
            <person name="Cichocki N."/>
            <person name="Veneault-Fourrey C."/>
            <person name="LaButti K."/>
            <person name="Lindquist E.A."/>
            <person name="Lipzen A."/>
            <person name="Lundell T."/>
            <person name="Morin E."/>
            <person name="Murat C."/>
            <person name="Sun H."/>
            <person name="Tunlid A."/>
            <person name="Henrissat B."/>
            <person name="Grigoriev I.V."/>
            <person name="Hibbett D.S."/>
            <person name="Martin F."/>
            <person name="Nordberg H.P."/>
            <person name="Cantor M.N."/>
            <person name="Hua S.X."/>
        </authorList>
    </citation>
    <scope>NUCLEOTIDE SEQUENCE [LARGE SCALE GENOMIC DNA]</scope>
    <source>
        <strain evidence="1 2">Ve08.2h10</strain>
    </source>
</reference>